<evidence type="ECO:0000256" key="1">
    <source>
        <dbReference type="PIRSR" id="PIRSR613078-1"/>
    </source>
</evidence>
<evidence type="ECO:0000313" key="5">
    <source>
        <dbReference type="Proteomes" id="UP000031030"/>
    </source>
</evidence>
<proteinExistence type="predicted"/>
<dbReference type="Gene3D" id="3.40.50.1240">
    <property type="entry name" value="Phosphoglycerate mutase-like"/>
    <property type="match status" value="1"/>
</dbReference>
<dbReference type="InterPro" id="IPR013078">
    <property type="entry name" value="His_Pase_superF_clade-1"/>
</dbReference>
<protein>
    <recommendedName>
        <fullName evidence="6">Phosphoglycerate mutase</fullName>
    </recommendedName>
</protein>
<dbReference type="CDD" id="cd07067">
    <property type="entry name" value="HP_PGM_like"/>
    <property type="match status" value="1"/>
</dbReference>
<dbReference type="GO" id="GO:0016791">
    <property type="term" value="F:phosphatase activity"/>
    <property type="evidence" value="ECO:0007669"/>
    <property type="project" value="TreeGrafter"/>
</dbReference>
<dbReference type="PANTHER" id="PTHR48100:SF9">
    <property type="entry name" value="PHOSPHOGLYCERATE MUTASE 2 PARALOG"/>
    <property type="match status" value="1"/>
</dbReference>
<feature type="binding site" evidence="2">
    <location>
        <position position="97"/>
    </location>
    <ligand>
        <name>substrate</name>
    </ligand>
</feature>
<accession>A0A0B2AE99</accession>
<dbReference type="Proteomes" id="UP000031030">
    <property type="component" value="Unassembled WGS sequence"/>
</dbReference>
<evidence type="ECO:0000313" key="4">
    <source>
        <dbReference type="EMBL" id="KHK99971.1"/>
    </source>
</evidence>
<dbReference type="RefSeq" id="WP_039394551.1">
    <property type="nucleotide sequence ID" value="NZ_JTDK01000001.1"/>
</dbReference>
<dbReference type="InterPro" id="IPR029033">
    <property type="entry name" value="His_PPase_superfam"/>
</dbReference>
<dbReference type="GO" id="GO:0005737">
    <property type="term" value="C:cytoplasm"/>
    <property type="evidence" value="ECO:0007669"/>
    <property type="project" value="TreeGrafter"/>
</dbReference>
<feature type="chain" id="PRO_5002085526" description="Phosphoglycerate mutase" evidence="3">
    <location>
        <begin position="26"/>
        <end position="286"/>
    </location>
</feature>
<dbReference type="PANTHER" id="PTHR48100">
    <property type="entry name" value="BROAD-SPECIFICITY PHOSPHATASE YOR283W-RELATED"/>
    <property type="match status" value="1"/>
</dbReference>
<feature type="active site" description="Proton donor/acceptor" evidence="1">
    <location>
        <position position="124"/>
    </location>
</feature>
<reference evidence="4 5" key="1">
    <citation type="submission" date="2014-11" db="EMBL/GenBank/DDBJ databases">
        <title>Genome sequence of Microbacterium mangrovi MUSC 115(T).</title>
        <authorList>
            <person name="Lee L.-H."/>
        </authorList>
    </citation>
    <scope>NUCLEOTIDE SEQUENCE [LARGE SCALE GENOMIC DNA]</scope>
    <source>
        <strain evidence="4 5">MUSC 115</strain>
    </source>
</reference>
<evidence type="ECO:0008006" key="6">
    <source>
        <dbReference type="Google" id="ProtNLM"/>
    </source>
</evidence>
<dbReference type="SMART" id="SM00855">
    <property type="entry name" value="PGAM"/>
    <property type="match status" value="1"/>
</dbReference>
<gene>
    <name evidence="4" type="ORF">LK09_01250</name>
</gene>
<evidence type="ECO:0000256" key="3">
    <source>
        <dbReference type="SAM" id="SignalP"/>
    </source>
</evidence>
<dbReference type="InterPro" id="IPR050275">
    <property type="entry name" value="PGM_Phosphatase"/>
</dbReference>
<feature type="active site" description="Tele-phosphohistidine intermediate" evidence="1">
    <location>
        <position position="46"/>
    </location>
</feature>
<dbReference type="SUPFAM" id="SSF53254">
    <property type="entry name" value="Phosphoglycerate mutase-like"/>
    <property type="match status" value="1"/>
</dbReference>
<dbReference type="InterPro" id="IPR001345">
    <property type="entry name" value="PG/BPGM_mutase_AS"/>
</dbReference>
<dbReference type="STRING" id="1348253.LK09_01250"/>
<comment type="caution">
    <text evidence="4">The sequence shown here is derived from an EMBL/GenBank/DDBJ whole genome shotgun (WGS) entry which is preliminary data.</text>
</comment>
<dbReference type="Pfam" id="PF00300">
    <property type="entry name" value="His_Phos_1"/>
    <property type="match status" value="2"/>
</dbReference>
<feature type="signal peptide" evidence="3">
    <location>
        <begin position="1"/>
        <end position="25"/>
    </location>
</feature>
<evidence type="ECO:0000256" key="2">
    <source>
        <dbReference type="PIRSR" id="PIRSR613078-2"/>
    </source>
</evidence>
<dbReference type="AlphaFoldDB" id="A0A0B2AE99"/>
<organism evidence="4 5">
    <name type="scientific">Microbacterium mangrovi</name>
    <dbReference type="NCBI Taxonomy" id="1348253"/>
    <lineage>
        <taxon>Bacteria</taxon>
        <taxon>Bacillati</taxon>
        <taxon>Actinomycetota</taxon>
        <taxon>Actinomycetes</taxon>
        <taxon>Micrococcales</taxon>
        <taxon>Microbacteriaceae</taxon>
        <taxon>Microbacterium</taxon>
    </lineage>
</organism>
<feature type="binding site" evidence="2">
    <location>
        <begin position="45"/>
        <end position="52"/>
    </location>
    <ligand>
        <name>substrate</name>
    </ligand>
</feature>
<keyword evidence="3" id="KW-0732">Signal</keyword>
<dbReference type="OrthoDB" id="9781415at2"/>
<name>A0A0B2AE99_9MICO</name>
<dbReference type="EMBL" id="JTDK01000001">
    <property type="protein sequence ID" value="KHK99971.1"/>
    <property type="molecule type" value="Genomic_DNA"/>
</dbReference>
<keyword evidence="5" id="KW-1185">Reference proteome</keyword>
<sequence length="286" mass="30285">MNRHLSRIAIAATAILAVTALGGWASPVQPAGKGSDKTVTIYLTRHGQTILNTLERVQGWTDSPLIQAGRALPVTVGQNIRAREGAFDAAYSADMKRHLESAQLILQGAGQSSLPVTQLAGLREIDFGRYEGAENKEMWTAIVEHLGYTVDHAAPAQAPADATGQNGGWQTMQAIAATQRGLDALMSAMKAVASEPAENGAVLPAEDCTDVDARMSADLNEIAQDAAKRNDKRILVVSSGLSISCFLTDSLHTTVAGGISNVAVSKLSYTNGTWKVLTVNDKSYQK</sequence>
<dbReference type="PROSITE" id="PS00175">
    <property type="entry name" value="PG_MUTASE"/>
    <property type="match status" value="1"/>
</dbReference>